<dbReference type="PANTHER" id="PTHR46098">
    <property type="entry name" value="TRNA (CYTOSINE(38)-C(5))-METHYLTRANSFERASE"/>
    <property type="match status" value="1"/>
</dbReference>
<dbReference type="PROSITE" id="PS51679">
    <property type="entry name" value="SAM_MT_C5"/>
    <property type="match status" value="1"/>
</dbReference>
<feature type="active site" evidence="7">
    <location>
        <position position="72"/>
    </location>
</feature>
<evidence type="ECO:0000256" key="9">
    <source>
        <dbReference type="RuleBase" id="RU000417"/>
    </source>
</evidence>
<evidence type="ECO:0000256" key="5">
    <source>
        <dbReference type="ARBA" id="ARBA00023280"/>
    </source>
</evidence>
<evidence type="ECO:0000256" key="2">
    <source>
        <dbReference type="ARBA" id="ARBA00022632"/>
    </source>
</evidence>
<keyword evidence="4 7" id="KW-0949">S-adenosyl-L-methionine</keyword>
<dbReference type="EC" id="2.1.1.37" evidence="9"/>
<reference evidence="10" key="1">
    <citation type="submission" date="2020-04" db="EMBL/GenBank/DDBJ databases">
        <authorList>
            <person name="Chiriac C."/>
            <person name="Salcher M."/>
            <person name="Ghai R."/>
            <person name="Kavagutti S V."/>
        </authorList>
    </citation>
    <scope>NUCLEOTIDE SEQUENCE</scope>
</reference>
<keyword evidence="6" id="KW-1258">Restriction-modification system evasion by virus</keyword>
<dbReference type="NCBIfam" id="TIGR00675">
    <property type="entry name" value="dcm"/>
    <property type="match status" value="1"/>
</dbReference>
<evidence type="ECO:0000256" key="6">
    <source>
        <dbReference type="ARBA" id="ARBA00033479"/>
    </source>
</evidence>
<dbReference type="Pfam" id="PF00145">
    <property type="entry name" value="DNA_methylase"/>
    <property type="match status" value="1"/>
</dbReference>
<keyword evidence="1 7" id="KW-0489">Methyltransferase</keyword>
<dbReference type="Gene3D" id="3.40.50.150">
    <property type="entry name" value="Vaccinia Virus protein VP39"/>
    <property type="match status" value="1"/>
</dbReference>
<comment type="similarity">
    <text evidence="7 8">Belongs to the class I-like SAM-binding methyltransferase superfamily. C5-methyltransferase family.</text>
</comment>
<keyword evidence="2" id="KW-1090">Inhibition of host innate immune response by virus</keyword>
<organism evidence="10">
    <name type="scientific">uncultured Caudovirales phage</name>
    <dbReference type="NCBI Taxonomy" id="2100421"/>
    <lineage>
        <taxon>Viruses</taxon>
        <taxon>Duplodnaviria</taxon>
        <taxon>Heunggongvirae</taxon>
        <taxon>Uroviricota</taxon>
        <taxon>Caudoviricetes</taxon>
        <taxon>Peduoviridae</taxon>
        <taxon>Maltschvirus</taxon>
        <taxon>Maltschvirus maltsch</taxon>
    </lineage>
</organism>
<dbReference type="SUPFAM" id="SSF53335">
    <property type="entry name" value="S-adenosyl-L-methionine-dependent methyltransferases"/>
    <property type="match status" value="1"/>
</dbReference>
<dbReference type="GO" id="GO:0052170">
    <property type="term" value="P:symbiont-mediated suppression of host innate immune response"/>
    <property type="evidence" value="ECO:0007669"/>
    <property type="project" value="UniProtKB-KW"/>
</dbReference>
<name>A0A6J5NLG6_9CAUD</name>
<dbReference type="GO" id="GO:0099018">
    <property type="term" value="P:symbiont-mediated evasion of host restriction-modification system"/>
    <property type="evidence" value="ECO:0007669"/>
    <property type="project" value="UniProtKB-KW"/>
</dbReference>
<evidence type="ECO:0000313" key="10">
    <source>
        <dbReference type="EMBL" id="CAB4159767.1"/>
    </source>
</evidence>
<dbReference type="EMBL" id="LR796694">
    <property type="protein sequence ID" value="CAB4159767.1"/>
    <property type="molecule type" value="Genomic_DNA"/>
</dbReference>
<dbReference type="PROSITE" id="PS00095">
    <property type="entry name" value="C5_MTASE_2"/>
    <property type="match status" value="1"/>
</dbReference>
<dbReference type="InterPro" id="IPR001525">
    <property type="entry name" value="C5_MeTfrase"/>
</dbReference>
<evidence type="ECO:0000256" key="7">
    <source>
        <dbReference type="PROSITE-ProRule" id="PRU01016"/>
    </source>
</evidence>
<keyword evidence="2" id="KW-0945">Host-virus interaction</keyword>
<evidence type="ECO:0000256" key="3">
    <source>
        <dbReference type="ARBA" id="ARBA00022679"/>
    </source>
</evidence>
<dbReference type="GO" id="GO:0003886">
    <property type="term" value="F:DNA (cytosine-5-)-methyltransferase activity"/>
    <property type="evidence" value="ECO:0007669"/>
    <property type="project" value="UniProtKB-EC"/>
</dbReference>
<dbReference type="InterPro" id="IPR050750">
    <property type="entry name" value="C5-MTase"/>
</dbReference>
<evidence type="ECO:0000256" key="1">
    <source>
        <dbReference type="ARBA" id="ARBA00022603"/>
    </source>
</evidence>
<proteinExistence type="inferred from homology"/>
<dbReference type="InterPro" id="IPR029063">
    <property type="entry name" value="SAM-dependent_MTases_sf"/>
</dbReference>
<dbReference type="PROSITE" id="PS00094">
    <property type="entry name" value="C5_MTASE_1"/>
    <property type="match status" value="1"/>
</dbReference>
<keyword evidence="3 7" id="KW-0808">Transferase</keyword>
<accession>A0A6J5NLG6</accession>
<dbReference type="GO" id="GO:0032259">
    <property type="term" value="P:methylation"/>
    <property type="evidence" value="ECO:0007669"/>
    <property type="project" value="UniProtKB-KW"/>
</dbReference>
<evidence type="ECO:0000256" key="4">
    <source>
        <dbReference type="ARBA" id="ARBA00022691"/>
    </source>
</evidence>
<sequence length="312" mass="34398">MLTVGSLFSGIGGLDLGLERAGFKVIWQSEIDPYCNKVLKKHWPEVPNHGNIKDIDWATVERPNVICGGYPCQPFSLAGRRQGTDDPRHLWPWVRTAISELRPDYAVLENVRGHLTMGGIEVVGELAEIGYDAEWRIVSAAGLGAPHRRDRLIIVAYPNNARGRTPKRGINTVGSQEVQERKNVAQFGFSGHGTHLADTASKRLEGAVGQVIEGHRNGLTNGGAEMADTNSEQLGQRRQSQHARQARPIWNHNGTGQARYDGWQWWEVEPDVGRVADGVPHRVDRLRGLGNAVVPQVAEYIGHLIMAAENNA</sequence>
<evidence type="ECO:0000256" key="8">
    <source>
        <dbReference type="RuleBase" id="RU000416"/>
    </source>
</evidence>
<comment type="catalytic activity">
    <reaction evidence="9">
        <text>a 2'-deoxycytidine in DNA + S-adenosyl-L-methionine = a 5-methyl-2'-deoxycytidine in DNA + S-adenosyl-L-homocysteine + H(+)</text>
        <dbReference type="Rhea" id="RHEA:13681"/>
        <dbReference type="Rhea" id="RHEA-COMP:11369"/>
        <dbReference type="Rhea" id="RHEA-COMP:11370"/>
        <dbReference type="ChEBI" id="CHEBI:15378"/>
        <dbReference type="ChEBI" id="CHEBI:57856"/>
        <dbReference type="ChEBI" id="CHEBI:59789"/>
        <dbReference type="ChEBI" id="CHEBI:85452"/>
        <dbReference type="ChEBI" id="CHEBI:85454"/>
        <dbReference type="EC" id="2.1.1.37"/>
    </reaction>
</comment>
<keyword evidence="5" id="KW-0899">Viral immunoevasion</keyword>
<gene>
    <name evidence="10" type="ORF">UFOVP718_13</name>
</gene>
<dbReference type="PRINTS" id="PR00105">
    <property type="entry name" value="C5METTRFRASE"/>
</dbReference>
<dbReference type="InterPro" id="IPR018117">
    <property type="entry name" value="C5_DNA_meth_AS"/>
</dbReference>
<dbReference type="InterPro" id="IPR031303">
    <property type="entry name" value="C5_meth_CS"/>
</dbReference>
<dbReference type="PANTHER" id="PTHR46098:SF1">
    <property type="entry name" value="TRNA (CYTOSINE(38)-C(5))-METHYLTRANSFERASE"/>
    <property type="match status" value="1"/>
</dbReference>
<protein>
    <recommendedName>
        <fullName evidence="9">Cytosine-specific methyltransferase</fullName>
        <ecNumber evidence="9">2.1.1.37</ecNumber>
    </recommendedName>
</protein>